<dbReference type="Proteomes" id="UP000663864">
    <property type="component" value="Unassembled WGS sequence"/>
</dbReference>
<sequence length="258" mass="30635">MGNLHSLSIPHISVNIHTSDGKTLALSSRDFVDHIVLLRRVIAHPEMTQQGETLNYYIDDYCRRMAHPGIATKHKQRRLPWQIDWIWHVHRLHPIAYDNDCTKQLPNGILVDKKYRRLRIKQRRKHRSVNLFESKRNSSTFVPSIDLAKAVVRQCDFLEKFKQHKLFSMDLRQLNRKLFEQMVQNYISFLKLAKKGELIVPTFDIDLIWHTHMRFPISYQNTSKALCGFLLDHNDSLEKDILVDAYQKTAEQWKMTYK</sequence>
<dbReference type="Proteomes" id="UP000663836">
    <property type="component" value="Unassembled WGS sequence"/>
</dbReference>
<reference evidence="2" key="1">
    <citation type="submission" date="2021-02" db="EMBL/GenBank/DDBJ databases">
        <authorList>
            <person name="Nowell W R."/>
        </authorList>
    </citation>
    <scope>NUCLEOTIDE SEQUENCE</scope>
</reference>
<feature type="non-terminal residue" evidence="2">
    <location>
        <position position="258"/>
    </location>
</feature>
<dbReference type="Pfam" id="PF07173">
    <property type="entry name" value="GRDP-like"/>
    <property type="match status" value="1"/>
</dbReference>
<accession>A0A819VH12</accession>
<dbReference type="EMBL" id="CAJNOT010005689">
    <property type="protein sequence ID" value="CAF1472414.1"/>
    <property type="molecule type" value="Genomic_DNA"/>
</dbReference>
<proteinExistence type="predicted"/>
<evidence type="ECO:0000313" key="3">
    <source>
        <dbReference type="Proteomes" id="UP000663836"/>
    </source>
</evidence>
<dbReference type="EMBL" id="CAJOBD010008275">
    <property type="protein sequence ID" value="CAF4108669.1"/>
    <property type="molecule type" value="Genomic_DNA"/>
</dbReference>
<dbReference type="PANTHER" id="PTHR34365">
    <property type="entry name" value="ENOLASE (DUF1399)"/>
    <property type="match status" value="1"/>
</dbReference>
<evidence type="ECO:0000313" key="2">
    <source>
        <dbReference type="EMBL" id="CAF4108669.1"/>
    </source>
</evidence>
<dbReference type="InterPro" id="IPR009836">
    <property type="entry name" value="GRDP-like"/>
</dbReference>
<organism evidence="2 3">
    <name type="scientific">Rotaria sordida</name>
    <dbReference type="NCBI Taxonomy" id="392033"/>
    <lineage>
        <taxon>Eukaryota</taxon>
        <taxon>Metazoa</taxon>
        <taxon>Spiralia</taxon>
        <taxon>Gnathifera</taxon>
        <taxon>Rotifera</taxon>
        <taxon>Eurotatoria</taxon>
        <taxon>Bdelloidea</taxon>
        <taxon>Philodinida</taxon>
        <taxon>Philodinidae</taxon>
        <taxon>Rotaria</taxon>
    </lineage>
</organism>
<evidence type="ECO:0000313" key="1">
    <source>
        <dbReference type="EMBL" id="CAF1472414.1"/>
    </source>
</evidence>
<gene>
    <name evidence="2" type="ORF">JBS370_LOCUS32090</name>
    <name evidence="1" type="ORF">ZHD862_LOCUS36193</name>
</gene>
<protein>
    <submittedName>
        <fullName evidence="2">Uncharacterized protein</fullName>
    </submittedName>
</protein>
<dbReference type="AlphaFoldDB" id="A0A819VH12"/>
<dbReference type="PANTHER" id="PTHR34365:SF7">
    <property type="entry name" value="GLYCINE-RICH DOMAIN-CONTAINING PROTEIN 1"/>
    <property type="match status" value="1"/>
</dbReference>
<comment type="caution">
    <text evidence="2">The sequence shown here is derived from an EMBL/GenBank/DDBJ whole genome shotgun (WGS) entry which is preliminary data.</text>
</comment>
<name>A0A819VH12_9BILA</name>